<name>A0A9E3LT83_9NOST</name>
<comment type="caution">
    <text evidence="2">The sequence shown here is derived from an EMBL/GenBank/DDBJ whole genome shotgun (WGS) entry which is preliminary data.</text>
</comment>
<feature type="region of interest" description="Disordered" evidence="1">
    <location>
        <begin position="13"/>
        <end position="49"/>
    </location>
</feature>
<evidence type="ECO:0000313" key="2">
    <source>
        <dbReference type="EMBL" id="MBW4432313.1"/>
    </source>
</evidence>
<dbReference type="Proteomes" id="UP000813215">
    <property type="component" value="Unassembled WGS sequence"/>
</dbReference>
<protein>
    <submittedName>
        <fullName evidence="2">Uncharacterized protein</fullName>
    </submittedName>
</protein>
<organism evidence="2 3">
    <name type="scientific">Pelatocladus maniniholoensis HA4357-MV3</name>
    <dbReference type="NCBI Taxonomy" id="1117104"/>
    <lineage>
        <taxon>Bacteria</taxon>
        <taxon>Bacillati</taxon>
        <taxon>Cyanobacteriota</taxon>
        <taxon>Cyanophyceae</taxon>
        <taxon>Nostocales</taxon>
        <taxon>Nostocaceae</taxon>
        <taxon>Pelatocladus</taxon>
    </lineage>
</organism>
<accession>A0A9E3LT83</accession>
<reference evidence="2" key="1">
    <citation type="submission" date="2021-05" db="EMBL/GenBank/DDBJ databases">
        <authorList>
            <person name="Pietrasiak N."/>
            <person name="Ward R."/>
            <person name="Stajich J.E."/>
            <person name="Kurbessoian T."/>
        </authorList>
    </citation>
    <scope>NUCLEOTIDE SEQUENCE</scope>
    <source>
        <strain evidence="2">HA4357-MV3</strain>
    </source>
</reference>
<evidence type="ECO:0000256" key="1">
    <source>
        <dbReference type="SAM" id="MobiDB-lite"/>
    </source>
</evidence>
<feature type="compositionally biased region" description="Polar residues" evidence="1">
    <location>
        <begin position="13"/>
        <end position="36"/>
    </location>
</feature>
<reference evidence="2" key="2">
    <citation type="journal article" date="2022" name="Microbiol. Resour. Announc.">
        <title>Metagenome Sequencing to Explore Phylogenomics of Terrestrial Cyanobacteria.</title>
        <authorList>
            <person name="Ward R.D."/>
            <person name="Stajich J.E."/>
            <person name="Johansen J.R."/>
            <person name="Huntemann M."/>
            <person name="Clum A."/>
            <person name="Foster B."/>
            <person name="Foster B."/>
            <person name="Roux S."/>
            <person name="Palaniappan K."/>
            <person name="Varghese N."/>
            <person name="Mukherjee S."/>
            <person name="Reddy T.B.K."/>
            <person name="Daum C."/>
            <person name="Copeland A."/>
            <person name="Chen I.A."/>
            <person name="Ivanova N.N."/>
            <person name="Kyrpides N.C."/>
            <person name="Shapiro N."/>
            <person name="Eloe-Fadrosh E.A."/>
            <person name="Pietrasiak N."/>
        </authorList>
    </citation>
    <scope>NUCLEOTIDE SEQUENCE</scope>
    <source>
        <strain evidence="2">HA4357-MV3</strain>
    </source>
</reference>
<dbReference type="AlphaFoldDB" id="A0A9E3LT83"/>
<proteinExistence type="predicted"/>
<dbReference type="EMBL" id="JAHHHW010000084">
    <property type="protein sequence ID" value="MBW4432313.1"/>
    <property type="molecule type" value="Genomic_DNA"/>
</dbReference>
<sequence length="49" mass="5475">MCKLCALSLRYQQPSSGNSQLPNLKQFSSLIANKQPTPRPNKTSEKVKN</sequence>
<evidence type="ECO:0000313" key="3">
    <source>
        <dbReference type="Proteomes" id="UP000813215"/>
    </source>
</evidence>
<gene>
    <name evidence="2" type="ORF">KME28_11410</name>
</gene>